<dbReference type="EMBL" id="CADIKH010000028">
    <property type="protein sequence ID" value="CAB3765911.1"/>
    <property type="molecule type" value="Genomic_DNA"/>
</dbReference>
<evidence type="ECO:0000313" key="2">
    <source>
        <dbReference type="Proteomes" id="UP000494363"/>
    </source>
</evidence>
<organism evidence="1 2">
    <name type="scientific">Paraburkholderia humisilvae</name>
    <dbReference type="NCBI Taxonomy" id="627669"/>
    <lineage>
        <taxon>Bacteria</taxon>
        <taxon>Pseudomonadati</taxon>
        <taxon>Pseudomonadota</taxon>
        <taxon>Betaproteobacteria</taxon>
        <taxon>Burkholderiales</taxon>
        <taxon>Burkholderiaceae</taxon>
        <taxon>Paraburkholderia</taxon>
    </lineage>
</organism>
<reference evidence="1 2" key="1">
    <citation type="submission" date="2020-04" db="EMBL/GenBank/DDBJ databases">
        <authorList>
            <person name="De Canck E."/>
        </authorList>
    </citation>
    <scope>NUCLEOTIDE SEQUENCE [LARGE SCALE GENOMIC DNA]</scope>
    <source>
        <strain evidence="1 2">LMG 29542</strain>
    </source>
</reference>
<sequence length="46" mass="5149">MRLRDSLFSPGYVKCCPDIDHVLYVGFAYVSSLIHHIAKVRGAEPS</sequence>
<proteinExistence type="predicted"/>
<name>A0A6J5EKD0_9BURK</name>
<protein>
    <submittedName>
        <fullName evidence="1">Uncharacterized protein</fullName>
    </submittedName>
</protein>
<dbReference type="Proteomes" id="UP000494363">
    <property type="component" value="Unassembled WGS sequence"/>
</dbReference>
<keyword evidence="2" id="KW-1185">Reference proteome</keyword>
<accession>A0A6J5EKD0</accession>
<evidence type="ECO:0000313" key="1">
    <source>
        <dbReference type="EMBL" id="CAB3765911.1"/>
    </source>
</evidence>
<gene>
    <name evidence="1" type="ORF">LMG29542_05262</name>
</gene>
<dbReference type="AlphaFoldDB" id="A0A6J5EKD0"/>